<evidence type="ECO:0000313" key="3">
    <source>
        <dbReference type="EMBL" id="ADN51882.1"/>
    </source>
</evidence>
<dbReference type="KEGG" id="vdi:Vdis_2518"/>
<dbReference type="SUPFAM" id="SSF46785">
    <property type="entry name" value="Winged helix' DNA-binding domain"/>
    <property type="match status" value="1"/>
</dbReference>
<dbReference type="HOGENOM" id="CLU_061108_0_0_2"/>
<dbReference type="STRING" id="572478.Vdis_2518"/>
<dbReference type="InterPro" id="IPR048907">
    <property type="entry name" value="WHD_MCM_arc"/>
</dbReference>
<dbReference type="GO" id="GO:0005524">
    <property type="term" value="F:ATP binding"/>
    <property type="evidence" value="ECO:0007669"/>
    <property type="project" value="InterPro"/>
</dbReference>
<dbReference type="AlphaFoldDB" id="E1QS50"/>
<dbReference type="Gene3D" id="3.40.50.300">
    <property type="entry name" value="P-loop containing nucleotide triphosphate hydrolases"/>
    <property type="match status" value="1"/>
</dbReference>
<dbReference type="SUPFAM" id="SSF52540">
    <property type="entry name" value="P-loop containing nucleoside triphosphate hydrolases"/>
    <property type="match status" value="1"/>
</dbReference>
<dbReference type="PANTHER" id="PTHR34301">
    <property type="entry name" value="DNA-BINDING PROTEIN-RELATED"/>
    <property type="match status" value="1"/>
</dbReference>
<keyword evidence="4" id="KW-1185">Reference proteome</keyword>
<dbReference type="InterPro" id="IPR027417">
    <property type="entry name" value="P-loop_NTPase"/>
</dbReference>
<organism evidence="3 4">
    <name type="scientific">Vulcanisaeta distributa (strain DSM 14429 / JCM 11212 / NBRC 100878 / IC-017)</name>
    <dbReference type="NCBI Taxonomy" id="572478"/>
    <lineage>
        <taxon>Archaea</taxon>
        <taxon>Thermoproteota</taxon>
        <taxon>Thermoprotei</taxon>
        <taxon>Thermoproteales</taxon>
        <taxon>Thermoproteaceae</taxon>
        <taxon>Vulcanisaeta</taxon>
    </lineage>
</organism>
<dbReference type="InterPro" id="IPR011579">
    <property type="entry name" value="ATPase_dom"/>
</dbReference>
<dbReference type="eggNOG" id="arCOG03169">
    <property type="taxonomic scope" value="Archaea"/>
</dbReference>
<dbReference type="InterPro" id="IPR036388">
    <property type="entry name" value="WH-like_DNA-bd_sf"/>
</dbReference>
<name>E1QS50_VULDI</name>
<gene>
    <name evidence="3" type="ordered locus">Vdis_2518</name>
</gene>
<dbReference type="Pfam" id="PF01637">
    <property type="entry name" value="ATPase_2"/>
    <property type="match status" value="1"/>
</dbReference>
<dbReference type="Gene3D" id="1.10.10.10">
    <property type="entry name" value="Winged helix-like DNA-binding domain superfamily/Winged helix DNA-binding domain"/>
    <property type="match status" value="1"/>
</dbReference>
<dbReference type="PANTHER" id="PTHR34301:SF8">
    <property type="entry name" value="ATPASE DOMAIN-CONTAINING PROTEIN"/>
    <property type="match status" value="1"/>
</dbReference>
<protein>
    <submittedName>
        <fullName evidence="3">ATPase</fullName>
    </submittedName>
</protein>
<evidence type="ECO:0000313" key="4">
    <source>
        <dbReference type="Proteomes" id="UP000006681"/>
    </source>
</evidence>
<dbReference type="EMBL" id="CP002100">
    <property type="protein sequence ID" value="ADN51882.1"/>
    <property type="molecule type" value="Genomic_DNA"/>
</dbReference>
<evidence type="ECO:0000259" key="1">
    <source>
        <dbReference type="Pfam" id="PF01637"/>
    </source>
</evidence>
<feature type="domain" description="ATPase" evidence="1">
    <location>
        <begin position="15"/>
        <end position="249"/>
    </location>
</feature>
<dbReference type="RefSeq" id="WP_013337607.1">
    <property type="nucleotide sequence ID" value="NC_014537.1"/>
</dbReference>
<dbReference type="GeneID" id="9753477"/>
<reference evidence="3 4" key="1">
    <citation type="journal article" date="2010" name="Stand. Genomic Sci.">
        <title>Complete genome sequence of Vulcanisaeta distributa type strain (IC-017).</title>
        <authorList>
            <person name="Mavromatis K."/>
            <person name="Sikorski J."/>
            <person name="Pabst E."/>
            <person name="Teshima H."/>
            <person name="Lapidus A."/>
            <person name="Lucas S."/>
            <person name="Nolan M."/>
            <person name="Glavina Del Rio T."/>
            <person name="Cheng J.F."/>
            <person name="Bruce D."/>
            <person name="Goodwin L."/>
            <person name="Pitluck S."/>
            <person name="Liolios K."/>
            <person name="Ivanova N."/>
            <person name="Mikhailova N."/>
            <person name="Pati A."/>
            <person name="Chen A."/>
            <person name="Palaniappan K."/>
            <person name="Land M."/>
            <person name="Hauser L."/>
            <person name="Chang Y.J."/>
            <person name="Jeffries C.D."/>
            <person name="Rohde M."/>
            <person name="Spring S."/>
            <person name="Goker M."/>
            <person name="Wirth R."/>
            <person name="Woyke T."/>
            <person name="Bristow J."/>
            <person name="Eisen J.A."/>
            <person name="Markowitz V."/>
            <person name="Hugenholtz P."/>
            <person name="Klenk H.P."/>
            <person name="Kyrpides N.C."/>
        </authorList>
    </citation>
    <scope>NUCLEOTIDE SEQUENCE [LARGE SCALE GENOMIC DNA]</scope>
    <source>
        <strain evidence="4">DSM 14429 / JCM 11212 / NBRC 100878 / IC-017</strain>
    </source>
</reference>
<evidence type="ECO:0000259" key="2">
    <source>
        <dbReference type="Pfam" id="PF21100"/>
    </source>
</evidence>
<proteinExistence type="predicted"/>
<accession>E1QS50</accession>
<feature type="domain" description="MCM C-terminal" evidence="2">
    <location>
        <begin position="289"/>
        <end position="346"/>
    </location>
</feature>
<dbReference type="Gene3D" id="1.10.8.60">
    <property type="match status" value="1"/>
</dbReference>
<dbReference type="Proteomes" id="UP000006681">
    <property type="component" value="Chromosome"/>
</dbReference>
<sequence length="363" mass="41428">MAFLDRPAEDPSELYDREAEVRQLRFSALNRAVTLVVGFRRVGKTSLIKAATKDMTRIYIDARRFEGMNYITIRDFLNELAKSLSQLLPLSRRLIDFLSRVRGLSIMGFTIEFSESTRDVSIPSIFDALNDWASSEGKHLVMIIDEVQELSKMRGFNLLPIFAYAYDNLRNLSFIFAGSKIGMLYNYLRLNDPNSPLYGRYMELIELKPFTREQSLDFLRRGFSKAGITISEDIINKAVDELDGIVGWLSLFGLTYISNPGPGALDKAVGVASGIVEEEFCNFVRAMGSRRYVLIINALKHGATWSEVKRYLELREGRPISDSEVTKLLRKLVDNGFVMKVNNEYVIVDPILRRISDRVKCRD</sequence>
<dbReference type="InterPro" id="IPR036390">
    <property type="entry name" value="WH_DNA-bd_sf"/>
</dbReference>
<dbReference type="Pfam" id="PF21100">
    <property type="entry name" value="WHD_MCM"/>
    <property type="match status" value="1"/>
</dbReference>
<reference evidence="4" key="2">
    <citation type="journal article" date="2010" name="Stand. Genomic Sci.">
        <title>Complete genome sequence of Vulcanisaeta distributa type strain (IC-017T).</title>
        <authorList>
            <person name="Mavromatis K."/>
            <person name="Sikorski J."/>
            <person name="Pabst E."/>
            <person name="Teshima H."/>
            <person name="Lapidus A."/>
            <person name="Lucas S."/>
            <person name="Nolan M."/>
            <person name="Glavina Del Rio T."/>
            <person name="Cheng J."/>
            <person name="Bruce D."/>
            <person name="Goodwin L."/>
            <person name="Pitluck S."/>
            <person name="Liolios K."/>
            <person name="Ivanova N."/>
            <person name="Mikhailova N."/>
            <person name="Pati A."/>
            <person name="Chen A."/>
            <person name="Palaniappan K."/>
            <person name="Land M."/>
            <person name="Hauser L."/>
            <person name="Chang Y."/>
            <person name="Jeffries C."/>
            <person name="Rohde M."/>
            <person name="Spring S."/>
            <person name="Goker M."/>
            <person name="Wirth R."/>
            <person name="Woyke T."/>
            <person name="Bristow J."/>
            <person name="Eisen J."/>
            <person name="Markowitz V."/>
            <person name="Hugenholtz P."/>
            <person name="Klenk H."/>
            <person name="Kyrpides N."/>
        </authorList>
    </citation>
    <scope>NUCLEOTIDE SEQUENCE [LARGE SCALE GENOMIC DNA]</scope>
    <source>
        <strain evidence="4">DSM 14429 / JCM 11212 / NBRC 100878 / IC-017</strain>
    </source>
</reference>
<dbReference type="OrthoDB" id="132045at2157"/>